<feature type="signal peptide" evidence="1">
    <location>
        <begin position="1"/>
        <end position="30"/>
    </location>
</feature>
<dbReference type="GeneID" id="31525654"/>
<name>A0A051UHD7_9MYCO</name>
<evidence type="ECO:0000256" key="1">
    <source>
        <dbReference type="SAM" id="SignalP"/>
    </source>
</evidence>
<dbReference type="PATRIC" id="fig|1324261.3.peg.931"/>
<dbReference type="Pfam" id="PF16877">
    <property type="entry name" value="DUF5078"/>
    <property type="match status" value="1"/>
</dbReference>
<accession>A0A051UHD7</accession>
<dbReference type="AlphaFoldDB" id="A0A051UHD7"/>
<dbReference type="Proteomes" id="UP000025947">
    <property type="component" value="Unassembled WGS sequence"/>
</dbReference>
<gene>
    <name evidence="2" type="ORF">K875_00915</name>
</gene>
<dbReference type="EMBL" id="JLXW01000002">
    <property type="protein sequence ID" value="KBZ68368.1"/>
    <property type="molecule type" value="Genomic_DNA"/>
</dbReference>
<organism evidence="2 3">
    <name type="scientific">Mycobacterium [tuberculosis] TKK-01-0051</name>
    <dbReference type="NCBI Taxonomy" id="1324261"/>
    <lineage>
        <taxon>Bacteria</taxon>
        <taxon>Bacillati</taxon>
        <taxon>Actinomycetota</taxon>
        <taxon>Actinomycetes</taxon>
        <taxon>Mycobacteriales</taxon>
        <taxon>Mycobacteriaceae</taxon>
        <taxon>Mycobacterium</taxon>
        <taxon>Mycobacterium avium complex (MAC)</taxon>
    </lineage>
</organism>
<feature type="chain" id="PRO_5001564415" description="DUF5078 domain-containing protein" evidence="1">
    <location>
        <begin position="31"/>
        <end position="171"/>
    </location>
</feature>
<reference evidence="2 3" key="1">
    <citation type="submission" date="2014-04" db="EMBL/GenBank/DDBJ databases">
        <title>The Genome Sequence of Mycobacterium tuberculosis TKK-01-0051.</title>
        <authorList>
            <consortium name="The Broad Institute Genomics Platform"/>
            <consortium name="The Broad Institute Genome Sequencing Center for Infectious Disease"/>
            <person name="Earl A.M."/>
            <person name="Cohen K."/>
            <person name="Pym A."/>
            <person name="Bishai W."/>
            <person name="Maharaj K."/>
            <person name="Desjardins C."/>
            <person name="Abeel T."/>
            <person name="Young S."/>
            <person name="Zeng Q."/>
            <person name="Gargeya S."/>
            <person name="Abouelleil A."/>
            <person name="Alvarado L."/>
            <person name="Chapman S.B."/>
            <person name="Gainer-Dewar J."/>
            <person name="Goldberg J."/>
            <person name="Griggs A."/>
            <person name="Gujja S."/>
            <person name="Hansen M."/>
            <person name="Howarth C."/>
            <person name="Imamovic A."/>
            <person name="Larimer J."/>
            <person name="Murphy C."/>
            <person name="Naylor J."/>
            <person name="Pearson M."/>
            <person name="Poon T.W."/>
            <person name="Priest M."/>
            <person name="Roberts A."/>
            <person name="Saif S."/>
            <person name="Shea T."/>
            <person name="Sykes S."/>
            <person name="Wortman J."/>
            <person name="Nusbaum C."/>
            <person name="Birren B."/>
        </authorList>
    </citation>
    <scope>NUCLEOTIDE SEQUENCE [LARGE SCALE GENOMIC DNA]</scope>
    <source>
        <strain evidence="2 3">TKK-01-0051</strain>
    </source>
</reference>
<keyword evidence="1" id="KW-0732">Signal</keyword>
<keyword evidence="3" id="KW-1185">Reference proteome</keyword>
<dbReference type="RefSeq" id="WP_040629314.1">
    <property type="nucleotide sequence ID" value="NZ_KK328284.1"/>
</dbReference>
<sequence>MSRLSTGLRAGAAFLALGVTAAIFPSTAVADSTEDFPIPRRMINTTCDAEQILAASRDTSPVYYQRYMIDFDNHPNVQQATIDKAHWFYALSPEDRRNYSENFFAPQADPLWLAWPNHMKIFWNNKGVVAKATDICNTYPPGDMSVWDWAEPTGPPGWPGPVKGRVDAPQG</sequence>
<evidence type="ECO:0008006" key="4">
    <source>
        <dbReference type="Google" id="ProtNLM"/>
    </source>
</evidence>
<evidence type="ECO:0000313" key="3">
    <source>
        <dbReference type="Proteomes" id="UP000025947"/>
    </source>
</evidence>
<comment type="caution">
    <text evidence="2">The sequence shown here is derived from an EMBL/GenBank/DDBJ whole genome shotgun (WGS) entry which is preliminary data.</text>
</comment>
<protein>
    <recommendedName>
        <fullName evidence="4">DUF5078 domain-containing protein</fullName>
    </recommendedName>
</protein>
<dbReference type="InterPro" id="IPR031702">
    <property type="entry name" value="DUF5078"/>
</dbReference>
<evidence type="ECO:0000313" key="2">
    <source>
        <dbReference type="EMBL" id="KBZ68368.1"/>
    </source>
</evidence>
<proteinExistence type="predicted"/>
<dbReference type="HOGENOM" id="CLU_150620_0_0_11"/>